<feature type="domain" description="tRNA/rRNA methyltransferase SpoU type" evidence="4">
    <location>
        <begin position="104"/>
        <end position="240"/>
    </location>
</feature>
<keyword evidence="3" id="KW-0808">Transferase</keyword>
<dbReference type="PANTHER" id="PTHR43191:SF2">
    <property type="entry name" value="RRNA METHYLTRANSFERASE 3, MITOCHONDRIAL"/>
    <property type="match status" value="1"/>
</dbReference>
<dbReference type="InterPro" id="IPR053888">
    <property type="entry name" value="MRM3-like_sub_bind"/>
</dbReference>
<dbReference type="InterPro" id="IPR029026">
    <property type="entry name" value="tRNA_m1G_MTases_N"/>
</dbReference>
<dbReference type="InterPro" id="IPR001537">
    <property type="entry name" value="SpoU_MeTrfase"/>
</dbReference>
<dbReference type="Proteomes" id="UP001403385">
    <property type="component" value="Unassembled WGS sequence"/>
</dbReference>
<evidence type="ECO:0000256" key="3">
    <source>
        <dbReference type="ARBA" id="ARBA00022679"/>
    </source>
</evidence>
<dbReference type="EMBL" id="JBDKWZ010000002">
    <property type="protein sequence ID" value="MEN7547170.1"/>
    <property type="molecule type" value="Genomic_DNA"/>
</dbReference>
<dbReference type="InterPro" id="IPR051259">
    <property type="entry name" value="rRNA_Methyltransferase"/>
</dbReference>
<evidence type="ECO:0000313" key="6">
    <source>
        <dbReference type="EMBL" id="MEN7547170.1"/>
    </source>
</evidence>
<protein>
    <submittedName>
        <fullName evidence="6">RNA methyltransferase</fullName>
    </submittedName>
</protein>
<comment type="caution">
    <text evidence="6">The sequence shown here is derived from an EMBL/GenBank/DDBJ whole genome shotgun (WGS) entry which is preliminary data.</text>
</comment>
<dbReference type="GO" id="GO:0003723">
    <property type="term" value="F:RNA binding"/>
    <property type="evidence" value="ECO:0007669"/>
    <property type="project" value="InterPro"/>
</dbReference>
<evidence type="ECO:0000256" key="2">
    <source>
        <dbReference type="ARBA" id="ARBA00022603"/>
    </source>
</evidence>
<keyword evidence="2 6" id="KW-0489">Methyltransferase</keyword>
<dbReference type="InterPro" id="IPR029064">
    <property type="entry name" value="Ribosomal_eL30-like_sf"/>
</dbReference>
<dbReference type="PANTHER" id="PTHR43191">
    <property type="entry name" value="RRNA METHYLTRANSFERASE 3"/>
    <property type="match status" value="1"/>
</dbReference>
<evidence type="ECO:0000259" key="5">
    <source>
        <dbReference type="Pfam" id="PF22435"/>
    </source>
</evidence>
<dbReference type="AlphaFoldDB" id="A0AAW9S428"/>
<dbReference type="Pfam" id="PF22435">
    <property type="entry name" value="MRM3-like_sub_bind"/>
    <property type="match status" value="1"/>
</dbReference>
<dbReference type="Pfam" id="PF00588">
    <property type="entry name" value="SpoU_methylase"/>
    <property type="match status" value="1"/>
</dbReference>
<accession>A0AAW9S428</accession>
<dbReference type="SUPFAM" id="SSF55315">
    <property type="entry name" value="L30e-like"/>
    <property type="match status" value="1"/>
</dbReference>
<evidence type="ECO:0000256" key="1">
    <source>
        <dbReference type="ARBA" id="ARBA00007228"/>
    </source>
</evidence>
<evidence type="ECO:0000259" key="4">
    <source>
        <dbReference type="Pfam" id="PF00588"/>
    </source>
</evidence>
<dbReference type="InterPro" id="IPR029028">
    <property type="entry name" value="Alpha/beta_knot_MTases"/>
</dbReference>
<evidence type="ECO:0000313" key="7">
    <source>
        <dbReference type="Proteomes" id="UP001403385"/>
    </source>
</evidence>
<dbReference type="GO" id="GO:0032259">
    <property type="term" value="P:methylation"/>
    <property type="evidence" value="ECO:0007669"/>
    <property type="project" value="UniProtKB-KW"/>
</dbReference>
<dbReference type="GO" id="GO:0006396">
    <property type="term" value="P:RNA processing"/>
    <property type="evidence" value="ECO:0007669"/>
    <property type="project" value="InterPro"/>
</dbReference>
<gene>
    <name evidence="6" type="ORF">AAG747_04580</name>
</gene>
<dbReference type="RefSeq" id="WP_346819956.1">
    <property type="nucleotide sequence ID" value="NZ_JBDKWZ010000002.1"/>
</dbReference>
<keyword evidence="7" id="KW-1185">Reference proteome</keyword>
<dbReference type="GO" id="GO:0008173">
    <property type="term" value="F:RNA methyltransferase activity"/>
    <property type="evidence" value="ECO:0007669"/>
    <property type="project" value="InterPro"/>
</dbReference>
<name>A0AAW9S428_9BACT</name>
<proteinExistence type="inferred from homology"/>
<dbReference type="CDD" id="cd18109">
    <property type="entry name" value="SpoU-like_RNA-MTase"/>
    <property type="match status" value="1"/>
</dbReference>
<feature type="domain" description="MRM3-like substrate binding" evidence="5">
    <location>
        <begin position="7"/>
        <end position="78"/>
    </location>
</feature>
<sequence length="248" mass="27799">MNKRWQKLIRSLHNKKFRKKENLFLVEGAKNILELIKSDLEIEGLFYTEEFQEEQHTVLEQLSCEQEVASDDVLKKVGTFQSNNSGIAVVKTPENAPLNLDNQVVIALDDVRDPGNLGTIIRIADWYGVKQVLCSLNCADWYNPKVINASMGSFTRVKPYYIDLKEYLVGLSDEVMVYGTFMNGINVQQAKVTKPAILIFGNESNGISTEVADLVHVKLTIPRRGMAESLNVSIAAAVVCDNVFRSLT</sequence>
<comment type="similarity">
    <text evidence="1">Belongs to the class IV-like SAM-binding methyltransferase superfamily. RNA methyltransferase TrmH family.</text>
</comment>
<dbReference type="Gene3D" id="3.30.1330.30">
    <property type="match status" value="1"/>
</dbReference>
<dbReference type="SUPFAM" id="SSF75217">
    <property type="entry name" value="alpha/beta knot"/>
    <property type="match status" value="1"/>
</dbReference>
<dbReference type="Gene3D" id="3.40.1280.10">
    <property type="match status" value="1"/>
</dbReference>
<reference evidence="6 7" key="1">
    <citation type="submission" date="2024-04" db="EMBL/GenBank/DDBJ databases">
        <title>Novel genus in family Flammeovirgaceae.</title>
        <authorList>
            <person name="Nguyen T.H."/>
            <person name="Vuong T.Q."/>
            <person name="Le H."/>
            <person name="Kim S.-G."/>
        </authorList>
    </citation>
    <scope>NUCLEOTIDE SEQUENCE [LARGE SCALE GENOMIC DNA]</scope>
    <source>
        <strain evidence="6 7">JCM 23209</strain>
    </source>
</reference>
<organism evidence="6 7">
    <name type="scientific">Rapidithrix thailandica</name>
    <dbReference type="NCBI Taxonomy" id="413964"/>
    <lineage>
        <taxon>Bacteria</taxon>
        <taxon>Pseudomonadati</taxon>
        <taxon>Bacteroidota</taxon>
        <taxon>Cytophagia</taxon>
        <taxon>Cytophagales</taxon>
        <taxon>Flammeovirgaceae</taxon>
        <taxon>Rapidithrix</taxon>
    </lineage>
</organism>